<keyword evidence="2" id="KW-1185">Reference proteome</keyword>
<evidence type="ECO:0000313" key="1">
    <source>
        <dbReference type="EMBL" id="MDQ0351829.1"/>
    </source>
</evidence>
<evidence type="ECO:0000313" key="2">
    <source>
        <dbReference type="Proteomes" id="UP001236723"/>
    </source>
</evidence>
<protein>
    <recommendedName>
        <fullName evidence="3">DUF4174 domain-containing protein</fullName>
    </recommendedName>
</protein>
<proteinExistence type="predicted"/>
<dbReference type="PROSITE" id="PS51257">
    <property type="entry name" value="PROKAR_LIPOPROTEIN"/>
    <property type="match status" value="1"/>
</dbReference>
<gene>
    <name evidence="1" type="ORF">J2R98_001661</name>
</gene>
<sequence length="127" mass="14922">MYFKIILIIIAIPLTVLGCASEPQQDFLEGYIEHYRPHNENVYSVVVFVEDAESAVNDEDMHELREGNRELLDYTNIRVVKFNDRNHVDHVTYFDTLDTPMYIMYDSEDFLMITPDIEDVKRIASNN</sequence>
<comment type="caution">
    <text evidence="1">The sequence shown here is derived from an EMBL/GenBank/DDBJ whole genome shotgun (WGS) entry which is preliminary data.</text>
</comment>
<accession>A0ABU0DTP4</accession>
<name>A0ABU0DTP4_9BACI</name>
<dbReference type="RefSeq" id="WP_307067880.1">
    <property type="nucleotide sequence ID" value="NZ_JAUSUP010000004.1"/>
</dbReference>
<dbReference type="EMBL" id="JAUSUP010000004">
    <property type="protein sequence ID" value="MDQ0351829.1"/>
    <property type="molecule type" value="Genomic_DNA"/>
</dbReference>
<organism evidence="1 2">
    <name type="scientific">Alkalibacillus filiformis</name>
    <dbReference type="NCBI Taxonomy" id="200990"/>
    <lineage>
        <taxon>Bacteria</taxon>
        <taxon>Bacillati</taxon>
        <taxon>Bacillota</taxon>
        <taxon>Bacilli</taxon>
        <taxon>Bacillales</taxon>
        <taxon>Bacillaceae</taxon>
        <taxon>Alkalibacillus</taxon>
    </lineage>
</organism>
<reference evidence="1 2" key="1">
    <citation type="submission" date="2023-07" db="EMBL/GenBank/DDBJ databases">
        <title>Genomic Encyclopedia of Type Strains, Phase IV (KMG-IV): sequencing the most valuable type-strain genomes for metagenomic binning, comparative biology and taxonomic classification.</title>
        <authorList>
            <person name="Goeker M."/>
        </authorList>
    </citation>
    <scope>NUCLEOTIDE SEQUENCE [LARGE SCALE GENOMIC DNA]</scope>
    <source>
        <strain evidence="1 2">DSM 15448</strain>
    </source>
</reference>
<evidence type="ECO:0008006" key="3">
    <source>
        <dbReference type="Google" id="ProtNLM"/>
    </source>
</evidence>
<dbReference type="Proteomes" id="UP001236723">
    <property type="component" value="Unassembled WGS sequence"/>
</dbReference>